<keyword evidence="3" id="KW-1003">Cell membrane</keyword>
<keyword evidence="6 7" id="KW-0472">Membrane</keyword>
<evidence type="ECO:0008006" key="10">
    <source>
        <dbReference type="Google" id="ProtNLM"/>
    </source>
</evidence>
<dbReference type="Proteomes" id="UP000177987">
    <property type="component" value="Unassembled WGS sequence"/>
</dbReference>
<sequence>MLSLFPELFNYSFLAIGVLRISVGIIFLWFAYIKTFKERADYLIFFEKLKMRPAKLFLNIAIVVELLIGAAFTAGYYTQIAALSAGVLMTLASLIKWHRPSMLHQNSVSFYFLTAVVSLALAFIGPGAFAFDLPL</sequence>
<dbReference type="PANTHER" id="PTHR33452">
    <property type="entry name" value="OXIDOREDUCTASE CATD-RELATED"/>
    <property type="match status" value="1"/>
</dbReference>
<dbReference type="InterPro" id="IPR051907">
    <property type="entry name" value="DoxX-like_oxidoreductase"/>
</dbReference>
<evidence type="ECO:0000256" key="1">
    <source>
        <dbReference type="ARBA" id="ARBA00004651"/>
    </source>
</evidence>
<feature type="transmembrane region" description="Helical" evidence="7">
    <location>
        <begin position="54"/>
        <end position="74"/>
    </location>
</feature>
<evidence type="ECO:0000256" key="2">
    <source>
        <dbReference type="ARBA" id="ARBA00006679"/>
    </source>
</evidence>
<comment type="subcellular location">
    <subcellularLocation>
        <location evidence="1">Cell membrane</location>
        <topology evidence="1">Multi-pass membrane protein</topology>
    </subcellularLocation>
</comment>
<protein>
    <recommendedName>
        <fullName evidence="10">DoxX family protein</fullName>
    </recommendedName>
</protein>
<evidence type="ECO:0000256" key="7">
    <source>
        <dbReference type="SAM" id="Phobius"/>
    </source>
</evidence>
<feature type="transmembrane region" description="Helical" evidence="7">
    <location>
        <begin position="110"/>
        <end position="131"/>
    </location>
</feature>
<evidence type="ECO:0000256" key="3">
    <source>
        <dbReference type="ARBA" id="ARBA00022475"/>
    </source>
</evidence>
<feature type="transmembrane region" description="Helical" evidence="7">
    <location>
        <begin position="12"/>
        <end position="33"/>
    </location>
</feature>
<dbReference type="AlphaFoldDB" id="A0A1G2SF01"/>
<keyword evidence="5 7" id="KW-1133">Transmembrane helix</keyword>
<keyword evidence="4 7" id="KW-0812">Transmembrane</keyword>
<dbReference type="EMBL" id="MHUW01000015">
    <property type="protein sequence ID" value="OHA83657.1"/>
    <property type="molecule type" value="Genomic_DNA"/>
</dbReference>
<dbReference type="GO" id="GO:0005886">
    <property type="term" value="C:plasma membrane"/>
    <property type="evidence" value="ECO:0007669"/>
    <property type="project" value="UniProtKB-SubCell"/>
</dbReference>
<organism evidence="8 9">
    <name type="scientific">Candidatus Yonathbacteria bacterium RIFCSPLOWO2_01_FULL_47_33b</name>
    <dbReference type="NCBI Taxonomy" id="1802727"/>
    <lineage>
        <taxon>Bacteria</taxon>
        <taxon>Candidatus Yonathiibacteriota</taxon>
    </lineage>
</organism>
<dbReference type="STRING" id="1802727.A2937_02065"/>
<evidence type="ECO:0000313" key="9">
    <source>
        <dbReference type="Proteomes" id="UP000177987"/>
    </source>
</evidence>
<comment type="similarity">
    <text evidence="2">Belongs to the DoxX family.</text>
</comment>
<name>A0A1G2SF01_9BACT</name>
<evidence type="ECO:0000256" key="4">
    <source>
        <dbReference type="ARBA" id="ARBA00022692"/>
    </source>
</evidence>
<evidence type="ECO:0000256" key="6">
    <source>
        <dbReference type="ARBA" id="ARBA00023136"/>
    </source>
</evidence>
<accession>A0A1G2SF01</accession>
<reference evidence="8 9" key="1">
    <citation type="journal article" date="2016" name="Nat. Commun.">
        <title>Thousands of microbial genomes shed light on interconnected biogeochemical processes in an aquifer system.</title>
        <authorList>
            <person name="Anantharaman K."/>
            <person name="Brown C.T."/>
            <person name="Hug L.A."/>
            <person name="Sharon I."/>
            <person name="Castelle C.J."/>
            <person name="Probst A.J."/>
            <person name="Thomas B.C."/>
            <person name="Singh A."/>
            <person name="Wilkins M.J."/>
            <person name="Karaoz U."/>
            <person name="Brodie E.L."/>
            <person name="Williams K.H."/>
            <person name="Hubbard S.S."/>
            <person name="Banfield J.F."/>
        </authorList>
    </citation>
    <scope>NUCLEOTIDE SEQUENCE [LARGE SCALE GENOMIC DNA]</scope>
</reference>
<evidence type="ECO:0000313" key="8">
    <source>
        <dbReference type="EMBL" id="OHA83657.1"/>
    </source>
</evidence>
<comment type="caution">
    <text evidence="8">The sequence shown here is derived from an EMBL/GenBank/DDBJ whole genome shotgun (WGS) entry which is preliminary data.</text>
</comment>
<feature type="transmembrane region" description="Helical" evidence="7">
    <location>
        <begin position="80"/>
        <end position="98"/>
    </location>
</feature>
<proteinExistence type="inferred from homology"/>
<evidence type="ECO:0000256" key="5">
    <source>
        <dbReference type="ARBA" id="ARBA00022989"/>
    </source>
</evidence>
<gene>
    <name evidence="8" type="ORF">A2937_02065</name>
</gene>
<dbReference type="InterPro" id="IPR032808">
    <property type="entry name" value="DoxX"/>
</dbReference>
<dbReference type="PANTHER" id="PTHR33452:SF1">
    <property type="entry name" value="INNER MEMBRANE PROTEIN YPHA-RELATED"/>
    <property type="match status" value="1"/>
</dbReference>
<dbReference type="Pfam" id="PF07681">
    <property type="entry name" value="DoxX"/>
    <property type="match status" value="1"/>
</dbReference>